<reference evidence="2 3" key="1">
    <citation type="submission" date="2017-01" db="EMBL/GenBank/DDBJ databases">
        <title>Genome Sequencing of a Marine Spirillum, Oceanospirillum multiglobuliferum ATCC 33336, from Japan.</title>
        <authorList>
            <person name="Carney J.G."/>
            <person name="Trachtenberg A.M."/>
            <person name="Rheaume B.A."/>
            <person name="Linnane J.D."/>
            <person name="Pitts N.L."/>
            <person name="Mykles D.L."/>
            <person name="Maclea K.S."/>
        </authorList>
    </citation>
    <scope>NUCLEOTIDE SEQUENCE [LARGE SCALE GENOMIC DNA]</scope>
    <source>
        <strain evidence="2 3">ATCC 33336</strain>
    </source>
</reference>
<dbReference type="STRING" id="64969.SAMN02745127_00918"/>
<dbReference type="RefSeq" id="WP_078744517.1">
    <property type="nucleotide sequence ID" value="NZ_FUXG01000004.1"/>
</dbReference>
<dbReference type="Proteomes" id="UP000191418">
    <property type="component" value="Unassembled WGS sequence"/>
</dbReference>
<dbReference type="Pfam" id="PF04392">
    <property type="entry name" value="ABC_sub_bind"/>
    <property type="match status" value="1"/>
</dbReference>
<evidence type="ECO:0008006" key="4">
    <source>
        <dbReference type="Google" id="ProtNLM"/>
    </source>
</evidence>
<accession>A0A1T4MUG4</accession>
<dbReference type="InterPro" id="IPR007487">
    <property type="entry name" value="ABC_transpt-TYRBP-like"/>
</dbReference>
<dbReference type="InterPro" id="IPR028082">
    <property type="entry name" value="Peripla_BP_I"/>
</dbReference>
<protein>
    <recommendedName>
        <fullName evidence="4">ABC transporter substrate-binding protein</fullName>
    </recommendedName>
</protein>
<evidence type="ECO:0000313" key="3">
    <source>
        <dbReference type="Proteomes" id="UP000191418"/>
    </source>
</evidence>
<dbReference type="EMBL" id="MTSM01000001">
    <property type="protein sequence ID" value="OPX56891.1"/>
    <property type="molecule type" value="Genomic_DNA"/>
</dbReference>
<organism evidence="2 3">
    <name type="scientific">Oceanospirillum multiglobuliferum</name>
    <dbReference type="NCBI Taxonomy" id="64969"/>
    <lineage>
        <taxon>Bacteria</taxon>
        <taxon>Pseudomonadati</taxon>
        <taxon>Pseudomonadota</taxon>
        <taxon>Gammaproteobacteria</taxon>
        <taxon>Oceanospirillales</taxon>
        <taxon>Oceanospirillaceae</taxon>
        <taxon>Oceanospirillum</taxon>
    </lineage>
</organism>
<dbReference type="AlphaFoldDB" id="A0A1T4MUG4"/>
<dbReference type="PANTHER" id="PTHR35271:SF1">
    <property type="entry name" value="ABC TRANSPORTER, SUBSTRATE-BINDING LIPOPROTEIN"/>
    <property type="match status" value="1"/>
</dbReference>
<gene>
    <name evidence="2" type="ORF">BTE48_00190</name>
</gene>
<proteinExistence type="predicted"/>
<feature type="chain" id="PRO_5012188266" description="ABC transporter substrate-binding protein" evidence="1">
    <location>
        <begin position="21"/>
        <end position="341"/>
    </location>
</feature>
<keyword evidence="3" id="KW-1185">Reference proteome</keyword>
<feature type="signal peptide" evidence="1">
    <location>
        <begin position="1"/>
        <end position="20"/>
    </location>
</feature>
<dbReference type="PANTHER" id="PTHR35271">
    <property type="entry name" value="ABC TRANSPORTER, SUBSTRATE-BINDING LIPOPROTEIN-RELATED"/>
    <property type="match status" value="1"/>
</dbReference>
<dbReference type="OrthoDB" id="9776955at2"/>
<sequence length="341" mass="37103">MKVKAIVFSLLLMLSNFSWAQTDANSSANLSAEPAAKRVYMVLWRGMTDAERGFIDSMLSHNPSVELIIRNANKNKANLSTIRADILRQQPDLVYSFGTTVTTVLAGTEQGRQKGLHITDIPLIFNIVADPMGAGLVSNYRAPAFNVTGTSHLVPMATQVAAMQEIEGVETVAVIYNSKEKNSLLQVDSLKAAIEAAKLKLVEYPLNNTADANAAESFATLAQQLKQQGVDIVYMPSDSYLISHAKTLVKAVHDQGIPVFSATEEPIRSAGAYMGVVSRYYNVGQFAAYKAEQILFDGKTVAQVPVETLKRFSFIVNIAAAKQLNRFPPVTIMQTAEVVGE</sequence>
<name>A0A1T4MUG4_9GAMM</name>
<keyword evidence="1" id="KW-0732">Signal</keyword>
<evidence type="ECO:0000256" key="1">
    <source>
        <dbReference type="SAM" id="SignalP"/>
    </source>
</evidence>
<dbReference type="CDD" id="cd06325">
    <property type="entry name" value="PBP1_ABC_unchar_transporter"/>
    <property type="match status" value="1"/>
</dbReference>
<evidence type="ECO:0000313" key="2">
    <source>
        <dbReference type="EMBL" id="OPX56891.1"/>
    </source>
</evidence>
<dbReference type="Gene3D" id="3.40.50.2300">
    <property type="match status" value="2"/>
</dbReference>
<comment type="caution">
    <text evidence="2">The sequence shown here is derived from an EMBL/GenBank/DDBJ whole genome shotgun (WGS) entry which is preliminary data.</text>
</comment>
<dbReference type="SUPFAM" id="SSF53822">
    <property type="entry name" value="Periplasmic binding protein-like I"/>
    <property type="match status" value="1"/>
</dbReference>